<name>A0A2A4IZ43_HELVI</name>
<reference evidence="1" key="1">
    <citation type="submission" date="2017-09" db="EMBL/GenBank/DDBJ databases">
        <title>Contemporary evolution of a Lepidopteran species, Heliothis virescens, in response to modern agricultural practices.</title>
        <authorList>
            <person name="Fritz M.L."/>
            <person name="Deyonke A.M."/>
            <person name="Papanicolaou A."/>
            <person name="Micinski S."/>
            <person name="Westbrook J."/>
            <person name="Gould F."/>
        </authorList>
    </citation>
    <scope>NUCLEOTIDE SEQUENCE [LARGE SCALE GENOMIC DNA]</scope>
    <source>
        <strain evidence="1">HvINT-</strain>
        <tissue evidence="1">Whole body</tissue>
    </source>
</reference>
<evidence type="ECO:0000313" key="1">
    <source>
        <dbReference type="EMBL" id="PCG64688.1"/>
    </source>
</evidence>
<dbReference type="EMBL" id="NWSH01004785">
    <property type="protein sequence ID" value="PCG64688.1"/>
    <property type="molecule type" value="Genomic_DNA"/>
</dbReference>
<sequence length="407" mass="46627">MHFAFQRITTFKNLLSGKKTDKNKDTAVVNYQNGNVNSVEIETKTEALQIDNKLLYESGGTLSELECANHDHPLKEVTPPKPNKIPLITEKASDTIPASFAVLEKEVNTVALDWKSIKNVTECSCSTPLDHFSRKADETSEAVQKINEDLQRVVEWSEENSLVLNPLKSKFMVLGSRNQVRTILTTNPALTVMGESIERVELVCNLGLTMDPELRFEAHINNVLRNCFYRLKVLYGIRKYLSIPLRKQLVDSLILSRLNYCDIVYGPCLLSRTEHVIQRIQNACVRFCTNIPRRSHVTPYINELDLLKMAARRRLHLANLLFGVINSKKPDYLYSKLTWKPIRSDHGLRSVVCPLVVPMHRTTAFRGCFKFAATRCWNDIPPPLRRLKSKLPFKYLLKKHLLRDQNG</sequence>
<proteinExistence type="predicted"/>
<accession>A0A2A4IZ43</accession>
<gene>
    <name evidence="1" type="ORF">B5V51_10289</name>
</gene>
<dbReference type="PANTHER" id="PTHR33332">
    <property type="entry name" value="REVERSE TRANSCRIPTASE DOMAIN-CONTAINING PROTEIN"/>
    <property type="match status" value="1"/>
</dbReference>
<evidence type="ECO:0008006" key="2">
    <source>
        <dbReference type="Google" id="ProtNLM"/>
    </source>
</evidence>
<protein>
    <recommendedName>
        <fullName evidence="2">Reverse transcriptase domain-containing protein</fullName>
    </recommendedName>
</protein>
<comment type="caution">
    <text evidence="1">The sequence shown here is derived from an EMBL/GenBank/DDBJ whole genome shotgun (WGS) entry which is preliminary data.</text>
</comment>
<organism evidence="1">
    <name type="scientific">Heliothis virescens</name>
    <name type="common">Tobacco budworm moth</name>
    <dbReference type="NCBI Taxonomy" id="7102"/>
    <lineage>
        <taxon>Eukaryota</taxon>
        <taxon>Metazoa</taxon>
        <taxon>Ecdysozoa</taxon>
        <taxon>Arthropoda</taxon>
        <taxon>Hexapoda</taxon>
        <taxon>Insecta</taxon>
        <taxon>Pterygota</taxon>
        <taxon>Neoptera</taxon>
        <taxon>Endopterygota</taxon>
        <taxon>Lepidoptera</taxon>
        <taxon>Glossata</taxon>
        <taxon>Ditrysia</taxon>
        <taxon>Noctuoidea</taxon>
        <taxon>Noctuidae</taxon>
        <taxon>Heliothinae</taxon>
        <taxon>Heliothis</taxon>
    </lineage>
</organism>
<dbReference type="STRING" id="7102.A0A2A4IZ43"/>
<dbReference type="AlphaFoldDB" id="A0A2A4IZ43"/>